<accession>A0A6C0KE02</accession>
<protein>
    <submittedName>
        <fullName evidence="1">Uncharacterized protein</fullName>
    </submittedName>
</protein>
<dbReference type="EMBL" id="MN740847">
    <property type="protein sequence ID" value="QHU14930.1"/>
    <property type="molecule type" value="Genomic_DNA"/>
</dbReference>
<reference evidence="1" key="1">
    <citation type="journal article" date="2020" name="Nature">
        <title>Giant virus diversity and host interactions through global metagenomics.</title>
        <authorList>
            <person name="Schulz F."/>
            <person name="Roux S."/>
            <person name="Paez-Espino D."/>
            <person name="Jungbluth S."/>
            <person name="Walsh D.A."/>
            <person name="Denef V.J."/>
            <person name="McMahon K.D."/>
            <person name="Konstantinidis K.T."/>
            <person name="Eloe-Fadrosh E.A."/>
            <person name="Kyrpides N.C."/>
            <person name="Woyke T."/>
        </authorList>
    </citation>
    <scope>NUCLEOTIDE SEQUENCE</scope>
    <source>
        <strain evidence="1">GVMAG-S-1102244-55</strain>
    </source>
</reference>
<organism evidence="1">
    <name type="scientific">viral metagenome</name>
    <dbReference type="NCBI Taxonomy" id="1070528"/>
    <lineage>
        <taxon>unclassified sequences</taxon>
        <taxon>metagenomes</taxon>
        <taxon>organismal metagenomes</taxon>
    </lineage>
</organism>
<dbReference type="AlphaFoldDB" id="A0A6C0KE02"/>
<name>A0A6C0KE02_9ZZZZ</name>
<proteinExistence type="predicted"/>
<sequence length="128" mass="14836">MSGPWYECVGPTAKQVRTDVLNHINIVQIGFDPDKKEKDKIINDALMKIIPDSRNDFGSWRGYSTFGMKFELSKKVIEIVRKEYSMLILRKRLLPLIIHRLYRPGGSRFIKISNSTLVGRNVENPEEE</sequence>
<evidence type="ECO:0000313" key="1">
    <source>
        <dbReference type="EMBL" id="QHU14930.1"/>
    </source>
</evidence>